<evidence type="ECO:0000256" key="2">
    <source>
        <dbReference type="SAM" id="Phobius"/>
    </source>
</evidence>
<dbReference type="InterPro" id="IPR036779">
    <property type="entry name" value="LysM_dom_sf"/>
</dbReference>
<keyword evidence="5" id="KW-1185">Reference proteome</keyword>
<dbReference type="Gene3D" id="3.10.350.10">
    <property type="entry name" value="LysM domain"/>
    <property type="match status" value="1"/>
</dbReference>
<reference evidence="4 5" key="1">
    <citation type="submission" date="2017-06" db="EMBL/GenBank/DDBJ databases">
        <authorList>
            <person name="Kim H.J."/>
            <person name="Triplett B.A."/>
        </authorList>
    </citation>
    <scope>NUCLEOTIDE SEQUENCE [LARGE SCALE GENOMIC DNA]</scope>
    <source>
        <strain evidence="4 5">DSM 44272</strain>
    </source>
</reference>
<feature type="compositionally biased region" description="Low complexity" evidence="1">
    <location>
        <begin position="72"/>
        <end position="81"/>
    </location>
</feature>
<gene>
    <name evidence="4" type="ORF">SAMN06272737_11216</name>
</gene>
<sequence length="191" mass="19805">MGSVQQAVLEFDEEIPAPWRPRLVPSPEVGQGFALAVPARRSPSRVGVCRPPASAAGREATTRRVGGRPAVRATSPGARPAARPPARRRSASAPTANARLPLTRRARRLVGVLLLATGVALGSWLEPFVGGDGDLRLAGGSSVVVQPGDTLWSIASALPGDGDVRALIDEIQELNGLSGADVRPGQVLLLP</sequence>
<dbReference type="SMART" id="SM00257">
    <property type="entry name" value="LysM"/>
    <property type="match status" value="1"/>
</dbReference>
<proteinExistence type="predicted"/>
<feature type="transmembrane region" description="Helical" evidence="2">
    <location>
        <begin position="109"/>
        <end position="125"/>
    </location>
</feature>
<dbReference type="CDD" id="cd00118">
    <property type="entry name" value="LysM"/>
    <property type="match status" value="1"/>
</dbReference>
<evidence type="ECO:0000313" key="4">
    <source>
        <dbReference type="EMBL" id="SNR54753.1"/>
    </source>
</evidence>
<accession>A0A238X887</accession>
<dbReference type="EMBL" id="FZNO01000012">
    <property type="protein sequence ID" value="SNR54753.1"/>
    <property type="molecule type" value="Genomic_DNA"/>
</dbReference>
<keyword evidence="2" id="KW-1133">Transmembrane helix</keyword>
<dbReference type="Proteomes" id="UP000198403">
    <property type="component" value="Unassembled WGS sequence"/>
</dbReference>
<keyword evidence="2" id="KW-0472">Membrane</keyword>
<evidence type="ECO:0000313" key="5">
    <source>
        <dbReference type="Proteomes" id="UP000198403"/>
    </source>
</evidence>
<dbReference type="PROSITE" id="PS51782">
    <property type="entry name" value="LYSM"/>
    <property type="match status" value="1"/>
</dbReference>
<dbReference type="SUPFAM" id="SSF54106">
    <property type="entry name" value="LysM domain"/>
    <property type="match status" value="1"/>
</dbReference>
<protein>
    <submittedName>
        <fullName evidence="4">LysM domain-containing protein</fullName>
    </submittedName>
</protein>
<evidence type="ECO:0000259" key="3">
    <source>
        <dbReference type="PROSITE" id="PS51782"/>
    </source>
</evidence>
<keyword evidence="2" id="KW-0812">Transmembrane</keyword>
<dbReference type="Pfam" id="PF01476">
    <property type="entry name" value="LysM"/>
    <property type="match status" value="1"/>
</dbReference>
<dbReference type="AlphaFoldDB" id="A0A238X887"/>
<feature type="domain" description="LysM" evidence="3">
    <location>
        <begin position="141"/>
        <end position="190"/>
    </location>
</feature>
<evidence type="ECO:0000256" key="1">
    <source>
        <dbReference type="SAM" id="MobiDB-lite"/>
    </source>
</evidence>
<name>A0A238X887_9ACTN</name>
<organism evidence="4 5">
    <name type="scientific">Blastococcus mobilis</name>
    <dbReference type="NCBI Taxonomy" id="1938746"/>
    <lineage>
        <taxon>Bacteria</taxon>
        <taxon>Bacillati</taxon>
        <taxon>Actinomycetota</taxon>
        <taxon>Actinomycetes</taxon>
        <taxon>Geodermatophilales</taxon>
        <taxon>Geodermatophilaceae</taxon>
        <taxon>Blastococcus</taxon>
    </lineage>
</organism>
<dbReference type="RefSeq" id="WP_089336832.1">
    <property type="nucleotide sequence ID" value="NZ_FZNO01000012.1"/>
</dbReference>
<feature type="region of interest" description="Disordered" evidence="1">
    <location>
        <begin position="39"/>
        <end position="98"/>
    </location>
</feature>
<dbReference type="InterPro" id="IPR018392">
    <property type="entry name" value="LysM"/>
</dbReference>